<dbReference type="PROSITE" id="PS51257">
    <property type="entry name" value="PROKAR_LIPOPROTEIN"/>
    <property type="match status" value="1"/>
</dbReference>
<dbReference type="InterPro" id="IPR025366">
    <property type="entry name" value="DUF4270"/>
</dbReference>
<reference evidence="3" key="1">
    <citation type="journal article" date="2019" name="Int. J. Syst. Evol. Microbiol.">
        <title>The Global Catalogue of Microorganisms (GCM) 10K type strain sequencing project: providing services to taxonomists for standard genome sequencing and annotation.</title>
        <authorList>
            <consortium name="The Broad Institute Genomics Platform"/>
            <consortium name="The Broad Institute Genome Sequencing Center for Infectious Disease"/>
            <person name="Wu L."/>
            <person name="Ma J."/>
        </authorList>
    </citation>
    <scope>NUCLEOTIDE SEQUENCE [LARGE SCALE GENOMIC DNA]</scope>
    <source>
        <strain evidence="3">KCTC 32514</strain>
    </source>
</reference>
<gene>
    <name evidence="2" type="ORF">ACFS29_13960</name>
</gene>
<organism evidence="2 3">
    <name type="scientific">Psychroserpens luteus</name>
    <dbReference type="NCBI Taxonomy" id="1434066"/>
    <lineage>
        <taxon>Bacteria</taxon>
        <taxon>Pseudomonadati</taxon>
        <taxon>Bacteroidota</taxon>
        <taxon>Flavobacteriia</taxon>
        <taxon>Flavobacteriales</taxon>
        <taxon>Flavobacteriaceae</taxon>
        <taxon>Psychroserpens</taxon>
    </lineage>
</organism>
<dbReference type="RefSeq" id="WP_194506383.1">
    <property type="nucleotide sequence ID" value="NZ_JADILU010000001.1"/>
</dbReference>
<name>A0ABW5ZWL2_9FLAO</name>
<dbReference type="Pfam" id="PF14092">
    <property type="entry name" value="DUF4270"/>
    <property type="match status" value="1"/>
</dbReference>
<dbReference type="EMBL" id="JBHUOS010000010">
    <property type="protein sequence ID" value="MFD2916756.1"/>
    <property type="molecule type" value="Genomic_DNA"/>
</dbReference>
<dbReference type="Proteomes" id="UP001597548">
    <property type="component" value="Unassembled WGS sequence"/>
</dbReference>
<protein>
    <submittedName>
        <fullName evidence="2">DUF4270 domain-containing protein</fullName>
    </submittedName>
</protein>
<evidence type="ECO:0000256" key="1">
    <source>
        <dbReference type="SAM" id="SignalP"/>
    </source>
</evidence>
<feature type="chain" id="PRO_5045616111" evidence="1">
    <location>
        <begin position="26"/>
        <end position="547"/>
    </location>
</feature>
<keyword evidence="1" id="KW-0732">Signal</keyword>
<sequence length="547" mass="61036">MKKRKIALRHLALLTILLCSFIACDKDFANIDSDIINNDNATHFDTNARLFDVIAYTKALDPVQTNALPVNLLGIYKDPGVSYGSSKASFVTQITGNSQDPDFGEEPVVDSVVMTIPYFSTATGINSITGNTEYDLDSIYGSGTINLSIYESNYFLRDFDPTASDINEPQNYYSNMSTGSNTINNTQLEGTLLHQIINFSPNSNQIILAEGEGDDRETTAISPALRIKFNDNNYWQEKIINMAGETELSNLNNFNNYFRGLYFKTESNISEGRMTILNMVSSSANIIIYYSREHFTEGLDRVQSTFTFNFSGNTVNFLSNDFTLSSGNEITGDENLYLKGAQGSIAEIKLFNGEDLDEDISTDNTFESFKKEFVETDEDGNFVSSKKLINEANLVFYVDQDKVNAGGDEPNRIYLYDMKNNTVLVDYLFDNANTVSPEFSRISHLVPLERENNEAIGDGIRYKIRITEHLNNLIISDSTNVKLGLAVSANVNLEGSSIQYDLLSTNDNDKVPVSSIVSPRGTVLYGNSTTDDDKKPYLEIFFTEPNN</sequence>
<comment type="caution">
    <text evidence="2">The sequence shown here is derived from an EMBL/GenBank/DDBJ whole genome shotgun (WGS) entry which is preliminary data.</text>
</comment>
<proteinExistence type="predicted"/>
<evidence type="ECO:0000313" key="3">
    <source>
        <dbReference type="Proteomes" id="UP001597548"/>
    </source>
</evidence>
<feature type="signal peptide" evidence="1">
    <location>
        <begin position="1"/>
        <end position="25"/>
    </location>
</feature>
<keyword evidence="3" id="KW-1185">Reference proteome</keyword>
<accession>A0ABW5ZWL2</accession>
<evidence type="ECO:0000313" key="2">
    <source>
        <dbReference type="EMBL" id="MFD2916756.1"/>
    </source>
</evidence>